<evidence type="ECO:0000256" key="4">
    <source>
        <dbReference type="ARBA" id="ARBA00023136"/>
    </source>
</evidence>
<evidence type="ECO:0000256" key="5">
    <source>
        <dbReference type="SAM" id="MobiDB-lite"/>
    </source>
</evidence>
<dbReference type="InterPro" id="IPR010432">
    <property type="entry name" value="RDD"/>
</dbReference>
<gene>
    <name evidence="8" type="ORF">FSP39_005451</name>
</gene>
<keyword evidence="3 6" id="KW-1133">Transmembrane helix</keyword>
<protein>
    <recommendedName>
        <fullName evidence="7">RDD domain-containing protein</fullName>
    </recommendedName>
</protein>
<evidence type="ECO:0000256" key="1">
    <source>
        <dbReference type="ARBA" id="ARBA00004141"/>
    </source>
</evidence>
<evidence type="ECO:0000256" key="2">
    <source>
        <dbReference type="ARBA" id="ARBA00022692"/>
    </source>
</evidence>
<keyword evidence="9" id="KW-1185">Reference proteome</keyword>
<dbReference type="PANTHER" id="PTHR13659">
    <property type="entry name" value="AUTOSOMAL HIGHLY CONSERVED PROTEIN"/>
    <property type="match status" value="1"/>
</dbReference>
<dbReference type="EMBL" id="VSWD01000011">
    <property type="protein sequence ID" value="KAK3087403.1"/>
    <property type="molecule type" value="Genomic_DNA"/>
</dbReference>
<dbReference type="InterPro" id="IPR039871">
    <property type="entry name" value="FAM8A1"/>
</dbReference>
<dbReference type="Pfam" id="PF06271">
    <property type="entry name" value="RDD"/>
    <property type="match status" value="1"/>
</dbReference>
<feature type="transmembrane region" description="Helical" evidence="6">
    <location>
        <begin position="98"/>
        <end position="116"/>
    </location>
</feature>
<evidence type="ECO:0000313" key="9">
    <source>
        <dbReference type="Proteomes" id="UP001186944"/>
    </source>
</evidence>
<evidence type="ECO:0000259" key="7">
    <source>
        <dbReference type="Pfam" id="PF06271"/>
    </source>
</evidence>
<dbReference type="AlphaFoldDB" id="A0AA89BMZ1"/>
<name>A0AA89BMZ1_PINIB</name>
<reference evidence="8" key="1">
    <citation type="submission" date="2019-08" db="EMBL/GenBank/DDBJ databases">
        <title>The improved chromosome-level genome for the pearl oyster Pinctada fucata martensii using PacBio sequencing and Hi-C.</title>
        <authorList>
            <person name="Zheng Z."/>
        </authorList>
    </citation>
    <scope>NUCLEOTIDE SEQUENCE</scope>
    <source>
        <strain evidence="8">ZZ-2019</strain>
        <tissue evidence="8">Adductor muscle</tissue>
    </source>
</reference>
<feature type="region of interest" description="Disordered" evidence="5">
    <location>
        <begin position="46"/>
        <end position="75"/>
    </location>
</feature>
<dbReference type="PANTHER" id="PTHR13659:SF5">
    <property type="entry name" value="PROTEIN FAM8A1"/>
    <property type="match status" value="1"/>
</dbReference>
<keyword evidence="4 6" id="KW-0472">Membrane</keyword>
<evidence type="ECO:0000256" key="3">
    <source>
        <dbReference type="ARBA" id="ARBA00022989"/>
    </source>
</evidence>
<keyword evidence="2 6" id="KW-0812">Transmembrane</keyword>
<evidence type="ECO:0000256" key="6">
    <source>
        <dbReference type="SAM" id="Phobius"/>
    </source>
</evidence>
<dbReference type="GO" id="GO:0016020">
    <property type="term" value="C:membrane"/>
    <property type="evidence" value="ECO:0007669"/>
    <property type="project" value="UniProtKB-SubCell"/>
</dbReference>
<comment type="subcellular location">
    <subcellularLocation>
        <location evidence="1">Membrane</location>
        <topology evidence="1">Multi-pass membrane protein</topology>
    </subcellularLocation>
</comment>
<accession>A0AA89BMZ1</accession>
<feature type="transmembrane region" description="Helical" evidence="6">
    <location>
        <begin position="228"/>
        <end position="247"/>
    </location>
</feature>
<dbReference type="Proteomes" id="UP001186944">
    <property type="component" value="Unassembled WGS sequence"/>
</dbReference>
<evidence type="ECO:0000313" key="8">
    <source>
        <dbReference type="EMBL" id="KAK3087403.1"/>
    </source>
</evidence>
<proteinExistence type="predicted"/>
<organism evidence="8 9">
    <name type="scientific">Pinctada imbricata</name>
    <name type="common">Atlantic pearl-oyster</name>
    <name type="synonym">Pinctada martensii</name>
    <dbReference type="NCBI Taxonomy" id="66713"/>
    <lineage>
        <taxon>Eukaryota</taxon>
        <taxon>Metazoa</taxon>
        <taxon>Spiralia</taxon>
        <taxon>Lophotrochozoa</taxon>
        <taxon>Mollusca</taxon>
        <taxon>Bivalvia</taxon>
        <taxon>Autobranchia</taxon>
        <taxon>Pteriomorphia</taxon>
        <taxon>Pterioida</taxon>
        <taxon>Pterioidea</taxon>
        <taxon>Pteriidae</taxon>
        <taxon>Pinctada</taxon>
    </lineage>
</organism>
<sequence>MVEYARDLQPWLYQYRFWNSFSSFSAMMPYYMMQYLPPVSPVAHGSVNQTGTSGQQRGHESRPAPNLRQGEVNQQEQQRVIGTEYVLPSLFRRMAAELIDFIVLFYLKVMLTVMVLRHMGYLRDDNLLEVRLDVIPILDLAEMDVEKVFNVTSEIIALEIINRIMITIFETLCLRKGFGGTIGGATPGKRVLGMKVVSCEQVQETRNGKVLVIPARDPGFISALVRSVIKNFTMAFFFPACLTVFFFQHNRAAYDVLAKTIVVQSDDPRWR</sequence>
<comment type="caution">
    <text evidence="8">The sequence shown here is derived from an EMBL/GenBank/DDBJ whole genome shotgun (WGS) entry which is preliminary data.</text>
</comment>
<feature type="compositionally biased region" description="Polar residues" evidence="5">
    <location>
        <begin position="46"/>
        <end position="56"/>
    </location>
</feature>
<feature type="domain" description="RDD" evidence="7">
    <location>
        <begin position="88"/>
        <end position="259"/>
    </location>
</feature>